<dbReference type="EMBL" id="CP035949">
    <property type="protein sequence ID" value="QBF24004.1"/>
    <property type="molecule type" value="Genomic_DNA"/>
</dbReference>
<dbReference type="Gene3D" id="3.40.50.300">
    <property type="entry name" value="P-loop containing nucleotide triphosphate hydrolases"/>
    <property type="match status" value="1"/>
</dbReference>
<dbReference type="GO" id="GO:0004176">
    <property type="term" value="F:ATP-dependent peptidase activity"/>
    <property type="evidence" value="ECO:0007669"/>
    <property type="project" value="TreeGrafter"/>
</dbReference>
<protein>
    <submittedName>
        <fullName evidence="2">26S protease regulatory subunit</fullName>
    </submittedName>
</protein>
<dbReference type="Proteomes" id="UP000289726">
    <property type="component" value="Chromosome"/>
</dbReference>
<dbReference type="InterPro" id="IPR003959">
    <property type="entry name" value="ATPase_AAA_core"/>
</dbReference>
<dbReference type="SUPFAM" id="SSF52540">
    <property type="entry name" value="P-loop containing nucleoside triphosphate hydrolases"/>
    <property type="match status" value="1"/>
</dbReference>
<dbReference type="FunFam" id="3.40.50.300:FF:002568">
    <property type="entry name" value="Cell division protein (FtsH)"/>
    <property type="match status" value="1"/>
</dbReference>
<dbReference type="PANTHER" id="PTHR23076">
    <property type="entry name" value="METALLOPROTEASE M41 FTSH"/>
    <property type="match status" value="1"/>
</dbReference>
<dbReference type="GO" id="GO:0030163">
    <property type="term" value="P:protein catabolic process"/>
    <property type="evidence" value="ECO:0007669"/>
    <property type="project" value="TreeGrafter"/>
</dbReference>
<dbReference type="Gene3D" id="1.10.8.60">
    <property type="match status" value="1"/>
</dbReference>
<organism evidence="2 3">
    <name type="scientific">'Catharanthus roseus' aster yellows phytoplasma</name>
    <dbReference type="NCBI Taxonomy" id="1193712"/>
    <lineage>
        <taxon>Bacteria</taxon>
        <taxon>Bacillati</taxon>
        <taxon>Mycoplasmatota</taxon>
        <taxon>Mollicutes</taxon>
        <taxon>Acholeplasmatales</taxon>
        <taxon>Acholeplasmataceae</taxon>
        <taxon>Candidatus Phytoplasma</taxon>
        <taxon>16SrI (Aster yellows group)</taxon>
    </lineage>
</organism>
<dbReference type="AlphaFoldDB" id="A0A4P6MAY4"/>
<reference evidence="2 3" key="1">
    <citation type="submission" date="2019-02" db="EMBL/GenBank/DDBJ databases">
        <title>Draft Genome Sequence of Maize Bushy Stunt-like Phytoplasma group 16SrI-B (Aster yellows) in South Africa.</title>
        <authorList>
            <person name="Coetzee B."/>
            <person name="Douglas-Smit N."/>
            <person name="Maree H.J."/>
            <person name="Burger J.T."/>
            <person name="Kruger K."/>
            <person name="Pietersen G."/>
        </authorList>
    </citation>
    <scope>NUCLEOTIDE SEQUENCE [LARGE SCALE GENOMIC DNA]</scope>
    <source>
        <strain evidence="2 3">De Villa</strain>
    </source>
</reference>
<dbReference type="InterPro" id="IPR003593">
    <property type="entry name" value="AAA+_ATPase"/>
</dbReference>
<dbReference type="GO" id="GO:0006508">
    <property type="term" value="P:proteolysis"/>
    <property type="evidence" value="ECO:0007669"/>
    <property type="project" value="UniProtKB-KW"/>
</dbReference>
<evidence type="ECO:0000313" key="3">
    <source>
        <dbReference type="Proteomes" id="UP000289726"/>
    </source>
</evidence>
<sequence>MTLKNFYPMLKEVKKLKKNLKNYSIFKNPRQYQDMGIKVPKGYLFYVTPGTGKTFLAKELSKEVGVKFLYRSGSEFQQDKYIGTGVNKVMELFKEAKESNQPCIIFIDEIDAVGAKRSDDGSKGGSGAYDKTLNQLLTELDGFNSKDRDPSKPIVVIGATNRPDVLDKDLLRPERLERKLKLDLPKPEEIEEFLDFFVKDQELHNDIKDQNGKLKRQILKDLSQKCYDNKFSPAQLKALVSESALAAMRPKSFLFNC</sequence>
<name>A0A4P6MAY4_9MOLU</name>
<dbReference type="GO" id="GO:0005524">
    <property type="term" value="F:ATP binding"/>
    <property type="evidence" value="ECO:0007669"/>
    <property type="project" value="InterPro"/>
</dbReference>
<dbReference type="Pfam" id="PF00004">
    <property type="entry name" value="AAA"/>
    <property type="match status" value="1"/>
</dbReference>
<proteinExistence type="predicted"/>
<feature type="domain" description="AAA+ ATPase" evidence="1">
    <location>
        <begin position="39"/>
        <end position="186"/>
    </location>
</feature>
<evidence type="ECO:0000313" key="2">
    <source>
        <dbReference type="EMBL" id="QBF24004.1"/>
    </source>
</evidence>
<dbReference type="SMART" id="SM00382">
    <property type="entry name" value="AAA"/>
    <property type="match status" value="1"/>
</dbReference>
<dbReference type="InterPro" id="IPR027417">
    <property type="entry name" value="P-loop_NTPase"/>
</dbReference>
<keyword evidence="2" id="KW-0645">Protease</keyword>
<gene>
    <name evidence="2" type="ORF">EXT02_02330</name>
</gene>
<dbReference type="PANTHER" id="PTHR23076:SF97">
    <property type="entry name" value="ATP-DEPENDENT ZINC METALLOPROTEASE YME1L1"/>
    <property type="match status" value="1"/>
</dbReference>
<dbReference type="GO" id="GO:0016887">
    <property type="term" value="F:ATP hydrolysis activity"/>
    <property type="evidence" value="ECO:0007669"/>
    <property type="project" value="InterPro"/>
</dbReference>
<dbReference type="GO" id="GO:0005886">
    <property type="term" value="C:plasma membrane"/>
    <property type="evidence" value="ECO:0007669"/>
    <property type="project" value="TreeGrafter"/>
</dbReference>
<keyword evidence="3" id="KW-1185">Reference proteome</keyword>
<accession>A0A4P6MAY4</accession>
<keyword evidence="2" id="KW-0378">Hydrolase</keyword>
<evidence type="ECO:0000259" key="1">
    <source>
        <dbReference type="SMART" id="SM00382"/>
    </source>
</evidence>